<dbReference type="EMBL" id="JBANRG010000001">
    <property type="protein sequence ID" value="KAK7472401.1"/>
    <property type="molecule type" value="Genomic_DNA"/>
</dbReference>
<evidence type="ECO:0000256" key="1">
    <source>
        <dbReference type="SAM" id="MobiDB-lite"/>
    </source>
</evidence>
<feature type="compositionally biased region" description="Basic and acidic residues" evidence="1">
    <location>
        <begin position="80"/>
        <end position="93"/>
    </location>
</feature>
<accession>A0ABR1K675</accession>
<evidence type="ECO:0000313" key="3">
    <source>
        <dbReference type="Proteomes" id="UP001498398"/>
    </source>
</evidence>
<gene>
    <name evidence="2" type="ORF">VKT23_000515</name>
</gene>
<feature type="compositionally biased region" description="Polar residues" evidence="1">
    <location>
        <begin position="100"/>
        <end position="112"/>
    </location>
</feature>
<organism evidence="2 3">
    <name type="scientific">Marasmiellus scandens</name>
    <dbReference type="NCBI Taxonomy" id="2682957"/>
    <lineage>
        <taxon>Eukaryota</taxon>
        <taxon>Fungi</taxon>
        <taxon>Dikarya</taxon>
        <taxon>Basidiomycota</taxon>
        <taxon>Agaricomycotina</taxon>
        <taxon>Agaricomycetes</taxon>
        <taxon>Agaricomycetidae</taxon>
        <taxon>Agaricales</taxon>
        <taxon>Marasmiineae</taxon>
        <taxon>Omphalotaceae</taxon>
        <taxon>Marasmiellus</taxon>
    </lineage>
</organism>
<keyword evidence="3" id="KW-1185">Reference proteome</keyword>
<sequence length="231" mass="25883">MVKRSESYWARLDDTFNFTQSKMSTMTMTMSPEHDMNMNLCDLLKALSIGRGSNNGVESSIYIHGESPKPRDVPVPVQDEPMHMDDDQSHHSDTTSQSSRNDNISSRPTETPATQYHGCAYLKAIQSQMDSYQTTNGDYLEAIFTHREILCSFPPAHTECARAFSDIAFGLEHRAWRADREADTEAVVAFRHEAWMIANILCPKKTDYAIVDGNNASFGGSHPVCSMPPIL</sequence>
<reference evidence="2 3" key="1">
    <citation type="submission" date="2024-01" db="EMBL/GenBank/DDBJ databases">
        <title>A draft genome for the cacao thread blight pathogen Marasmiellus scandens.</title>
        <authorList>
            <person name="Baruah I.K."/>
            <person name="Leung J."/>
            <person name="Bukari Y."/>
            <person name="Amoako-Attah I."/>
            <person name="Meinhardt L.W."/>
            <person name="Bailey B.A."/>
            <person name="Cohen S.P."/>
        </authorList>
    </citation>
    <scope>NUCLEOTIDE SEQUENCE [LARGE SCALE GENOMIC DNA]</scope>
    <source>
        <strain evidence="2 3">GH-19</strain>
    </source>
</reference>
<protein>
    <submittedName>
        <fullName evidence="2">Uncharacterized protein</fullName>
    </submittedName>
</protein>
<evidence type="ECO:0000313" key="2">
    <source>
        <dbReference type="EMBL" id="KAK7472401.1"/>
    </source>
</evidence>
<comment type="caution">
    <text evidence="2">The sequence shown here is derived from an EMBL/GenBank/DDBJ whole genome shotgun (WGS) entry which is preliminary data.</text>
</comment>
<dbReference type="Proteomes" id="UP001498398">
    <property type="component" value="Unassembled WGS sequence"/>
</dbReference>
<feature type="region of interest" description="Disordered" evidence="1">
    <location>
        <begin position="59"/>
        <end position="112"/>
    </location>
</feature>
<name>A0ABR1K675_9AGAR</name>
<proteinExistence type="predicted"/>